<evidence type="ECO:0000256" key="7">
    <source>
        <dbReference type="ARBA" id="ARBA00023018"/>
    </source>
</evidence>
<dbReference type="FunFam" id="2.60.40.150:FF:000001">
    <property type="entry name" value="Regulating synaptic membrane exocytosis 3, isoform CRA_a"/>
    <property type="match status" value="1"/>
</dbReference>
<evidence type="ECO:0000256" key="2">
    <source>
        <dbReference type="ARBA" id="ARBA00022723"/>
    </source>
</evidence>
<dbReference type="SMART" id="SM00239">
    <property type="entry name" value="C2"/>
    <property type="match status" value="2"/>
</dbReference>
<keyword evidence="6" id="KW-0862">Zinc</keyword>
<dbReference type="GO" id="GO:0048788">
    <property type="term" value="C:cytoskeleton of presynaptic active zone"/>
    <property type="evidence" value="ECO:0007669"/>
    <property type="project" value="TreeGrafter"/>
</dbReference>
<dbReference type="InterPro" id="IPR013083">
    <property type="entry name" value="Znf_RING/FYVE/PHD"/>
</dbReference>
<feature type="compositionally biased region" description="Basic residues" evidence="10">
    <location>
        <begin position="433"/>
        <end position="445"/>
    </location>
</feature>
<evidence type="ECO:0000256" key="1">
    <source>
        <dbReference type="ARBA" id="ARBA00022553"/>
    </source>
</evidence>
<evidence type="ECO:0000256" key="4">
    <source>
        <dbReference type="ARBA" id="ARBA00022771"/>
    </source>
</evidence>
<dbReference type="Pfam" id="PF00595">
    <property type="entry name" value="PDZ"/>
    <property type="match status" value="1"/>
</dbReference>
<feature type="region of interest" description="Disordered" evidence="10">
    <location>
        <begin position="97"/>
        <end position="470"/>
    </location>
</feature>
<dbReference type="Pfam" id="PF22601">
    <property type="entry name" value="RIM2a_ZnF"/>
    <property type="match status" value="1"/>
</dbReference>
<keyword evidence="4 9" id="KW-0863">Zinc-finger</keyword>
<evidence type="ECO:0000259" key="11">
    <source>
        <dbReference type="PROSITE" id="PS50004"/>
    </source>
</evidence>
<organism evidence="14 15">
    <name type="scientific">Laticauda laticaudata</name>
    <name type="common">Blue-ringed sea krait</name>
    <name type="synonym">Blue-lipped sea krait</name>
    <dbReference type="NCBI Taxonomy" id="8630"/>
    <lineage>
        <taxon>Eukaryota</taxon>
        <taxon>Metazoa</taxon>
        <taxon>Chordata</taxon>
        <taxon>Craniata</taxon>
        <taxon>Vertebrata</taxon>
        <taxon>Euteleostomi</taxon>
        <taxon>Lepidosauria</taxon>
        <taxon>Squamata</taxon>
        <taxon>Bifurcata</taxon>
        <taxon>Unidentata</taxon>
        <taxon>Episquamata</taxon>
        <taxon>Toxicofera</taxon>
        <taxon>Serpentes</taxon>
        <taxon>Colubroidea</taxon>
        <taxon>Elapidae</taxon>
        <taxon>Laticaudinae</taxon>
        <taxon>Laticauda</taxon>
    </lineage>
</organism>
<comment type="subcellular location">
    <subcellularLocation>
        <location evidence="8">Synapse</location>
    </subcellularLocation>
</comment>
<dbReference type="InterPro" id="IPR000008">
    <property type="entry name" value="C2_dom"/>
</dbReference>
<feature type="compositionally biased region" description="Basic and acidic residues" evidence="10">
    <location>
        <begin position="220"/>
        <end position="271"/>
    </location>
</feature>
<dbReference type="GO" id="GO:0030154">
    <property type="term" value="P:cell differentiation"/>
    <property type="evidence" value="ECO:0007669"/>
    <property type="project" value="UniProtKB-KW"/>
</dbReference>
<feature type="region of interest" description="Disordered" evidence="10">
    <location>
        <begin position="1089"/>
        <end position="1148"/>
    </location>
</feature>
<evidence type="ECO:0000256" key="5">
    <source>
        <dbReference type="ARBA" id="ARBA00022782"/>
    </source>
</evidence>
<feature type="region of interest" description="Disordered" evidence="10">
    <location>
        <begin position="789"/>
        <end position="903"/>
    </location>
</feature>
<dbReference type="PROSITE" id="PS50004">
    <property type="entry name" value="C2"/>
    <property type="match status" value="2"/>
</dbReference>
<feature type="compositionally biased region" description="Polar residues" evidence="10">
    <location>
        <begin position="810"/>
        <end position="822"/>
    </location>
</feature>
<dbReference type="PROSITE" id="PS50178">
    <property type="entry name" value="ZF_FYVE"/>
    <property type="match status" value="1"/>
</dbReference>
<gene>
    <name evidence="14" type="primary">RIMS1</name>
</gene>
<evidence type="ECO:0000256" key="8">
    <source>
        <dbReference type="ARBA" id="ARBA00034103"/>
    </source>
</evidence>
<keyword evidence="5" id="KW-0221">Differentiation</keyword>
<dbReference type="SUPFAM" id="SSF57903">
    <property type="entry name" value="FYVE/PHD zinc finger"/>
    <property type="match status" value="1"/>
</dbReference>
<protein>
    <submittedName>
        <fullName evidence="14">Regulating synaptic membrane exocytosis 1</fullName>
    </submittedName>
</protein>
<evidence type="ECO:0000313" key="15">
    <source>
        <dbReference type="Proteomes" id="UP000694406"/>
    </source>
</evidence>
<dbReference type="GO" id="GO:0044325">
    <property type="term" value="F:transmembrane transporter binding"/>
    <property type="evidence" value="ECO:0007669"/>
    <property type="project" value="TreeGrafter"/>
</dbReference>
<dbReference type="GO" id="GO:0048167">
    <property type="term" value="P:regulation of synaptic plasticity"/>
    <property type="evidence" value="ECO:0007669"/>
    <property type="project" value="TreeGrafter"/>
</dbReference>
<feature type="compositionally biased region" description="Polar residues" evidence="10">
    <location>
        <begin position="358"/>
        <end position="371"/>
    </location>
</feature>
<feature type="region of interest" description="Disordered" evidence="10">
    <location>
        <begin position="1165"/>
        <end position="1251"/>
    </location>
</feature>
<feature type="compositionally biased region" description="Polar residues" evidence="10">
    <location>
        <begin position="134"/>
        <end position="149"/>
    </location>
</feature>
<feature type="compositionally biased region" description="Low complexity" evidence="10">
    <location>
        <begin position="1100"/>
        <end position="1121"/>
    </location>
</feature>
<dbReference type="GO" id="GO:0048791">
    <property type="term" value="P:calcium ion-regulated exocytosis of neurotransmitter"/>
    <property type="evidence" value="ECO:0007669"/>
    <property type="project" value="TreeGrafter"/>
</dbReference>
<dbReference type="PANTHER" id="PTHR12157">
    <property type="entry name" value="REGULATING SYNAPTIC MEMBRANE EXOCYTOSIS PROTEIN"/>
    <property type="match status" value="1"/>
</dbReference>
<dbReference type="GO" id="GO:0060478">
    <property type="term" value="P:acrosomal vesicle exocytosis"/>
    <property type="evidence" value="ECO:0007669"/>
    <property type="project" value="Ensembl"/>
</dbReference>
<dbReference type="GO" id="GO:0042734">
    <property type="term" value="C:presynaptic membrane"/>
    <property type="evidence" value="ECO:0007669"/>
    <property type="project" value="TreeGrafter"/>
</dbReference>
<feature type="domain" description="C2" evidence="11">
    <location>
        <begin position="660"/>
        <end position="783"/>
    </location>
</feature>
<feature type="compositionally biased region" description="Basic and acidic residues" evidence="10">
    <location>
        <begin position="120"/>
        <end position="133"/>
    </location>
</feature>
<feature type="compositionally biased region" description="Polar residues" evidence="10">
    <location>
        <begin position="98"/>
        <end position="117"/>
    </location>
</feature>
<keyword evidence="15" id="KW-1185">Reference proteome</keyword>
<feature type="domain" description="FYVE-type" evidence="13">
    <location>
        <begin position="29"/>
        <end position="85"/>
    </location>
</feature>
<dbReference type="Proteomes" id="UP000694406">
    <property type="component" value="Unplaced"/>
</dbReference>
<keyword evidence="2" id="KW-0479">Metal-binding</keyword>
<feature type="compositionally biased region" description="Polar residues" evidence="10">
    <location>
        <begin position="162"/>
        <end position="175"/>
    </location>
</feature>
<keyword evidence="3" id="KW-0677">Repeat</keyword>
<dbReference type="InterPro" id="IPR035892">
    <property type="entry name" value="C2_domain_sf"/>
</dbReference>
<evidence type="ECO:0000256" key="6">
    <source>
        <dbReference type="ARBA" id="ARBA00022833"/>
    </source>
</evidence>
<dbReference type="GO" id="GO:0065003">
    <property type="term" value="P:protein-containing complex assembly"/>
    <property type="evidence" value="ECO:0007669"/>
    <property type="project" value="Ensembl"/>
</dbReference>
<name>A0A8C5WZA8_LATLA</name>
<dbReference type="CDD" id="cd06714">
    <property type="entry name" value="PDZ_RIM-like"/>
    <property type="match status" value="1"/>
</dbReference>
<keyword evidence="7" id="KW-0770">Synapse</keyword>
<dbReference type="GeneTree" id="ENSGT00940000155134"/>
<dbReference type="SUPFAM" id="SSF50156">
    <property type="entry name" value="PDZ domain-like"/>
    <property type="match status" value="1"/>
</dbReference>
<accession>A0A8C5WZA8</accession>
<feature type="compositionally biased region" description="Basic and acidic residues" evidence="10">
    <location>
        <begin position="378"/>
        <end position="388"/>
    </location>
</feature>
<dbReference type="InterPro" id="IPR017455">
    <property type="entry name" value="Znf_FYVE-rel"/>
</dbReference>
<dbReference type="FunFam" id="2.60.40.150:FF:000003">
    <property type="entry name" value="Regulating synaptic membrane exocytosis protein 2"/>
    <property type="match status" value="1"/>
</dbReference>
<dbReference type="GO" id="GO:2000300">
    <property type="term" value="P:regulation of synaptic vesicle exocytosis"/>
    <property type="evidence" value="ECO:0007669"/>
    <property type="project" value="TreeGrafter"/>
</dbReference>
<dbReference type="InterPro" id="IPR036034">
    <property type="entry name" value="PDZ_sf"/>
</dbReference>
<dbReference type="SMART" id="SM00228">
    <property type="entry name" value="PDZ"/>
    <property type="match status" value="1"/>
</dbReference>
<dbReference type="SUPFAM" id="SSF49562">
    <property type="entry name" value="C2 domain (Calcium/lipid-binding domain, CaLB)"/>
    <property type="match status" value="2"/>
</dbReference>
<dbReference type="Gene3D" id="2.60.40.150">
    <property type="entry name" value="C2 domain"/>
    <property type="match status" value="2"/>
</dbReference>
<dbReference type="Gene3D" id="3.30.40.10">
    <property type="entry name" value="Zinc/RING finger domain, C3HC4 (zinc finger)"/>
    <property type="match status" value="1"/>
</dbReference>
<dbReference type="CDD" id="cd04028">
    <property type="entry name" value="C2B_RIM1alpha"/>
    <property type="match status" value="1"/>
</dbReference>
<evidence type="ECO:0000259" key="13">
    <source>
        <dbReference type="PROSITE" id="PS50178"/>
    </source>
</evidence>
<evidence type="ECO:0000256" key="3">
    <source>
        <dbReference type="ARBA" id="ARBA00022737"/>
    </source>
</evidence>
<dbReference type="Pfam" id="PF00168">
    <property type="entry name" value="C2"/>
    <property type="match status" value="2"/>
</dbReference>
<proteinExistence type="predicted"/>
<sequence length="1448" mass="163033">LRLHQQFESYKEQVRKIGEESRRYQGEHKDDAPTCGICHKTKFADGCGHLCSYCRTKFCARCGGRVTLRSNNVMWVCNLCRKQQEILTKSGAWFFGSGPQQPSSHDGTLSDTATGAGSESPREKKARFQERSRSQIPLSTAATTAQEISSGVEANRRKAPKVSQQTMDLEQKQTASRSRSEPPRERKKIPSAFEQNGKGGMKIERKRVPKSSLQQSEGQTDEKGSKERRDGRRLEKGRSQDYSDFPPHFEEGKTVNKEKLRKEDEYTRYRSDPNLARYPVKPHPEEQQMRMHAKVSKVRHERRHSDVALPHTEVEEPEVPENNHGKHSQLQGTQDIKSQVDALRTYPIERTGDVRISVSKQLISHTPSTPRHSMVLTEHLESKNHDSFKAQTRLDPSSAILSRKAKREKIETMLRNDSLSSDQSESVRPSPPKPHRSKRGGKKRQMSVSSSEEEGASTPEYTSCDDVEIESESVSEKGDLDYYWLDPATWHTRDTSPISSHPVTWQPSKEGDRLIGRVILNKRTTMPKESGALLGLKVVGGKMTDLGRLGAFITKVKKGSLADVVGHLRAGDEVLEWNGKPLPGATNEEVYNIILESKSEPQVEIIVSRPIGDIPRIPETSHPPLESSSSSFESQKMERPSISIISPTSPGALKDAPQVLPGQLSVKLWYDKVGHQLIVNVLQATDLPPRLDGRPRNPYVKMYFLPDRSDKSKRRTKTVKKNLEPKWNQTFLYSHVHRKDFRERMLEITVWDQPRVQEEESDFLGEILIELETALLDDDPHWYKLQTHDESSLPLPQPSPFMPRRHVHSGENSSKKLQSYRSTSRESKSATLTVPEQQRTTHHRSRSVSPHRGDDQGRTRSRLPNVPLQRSLDEIHQMRRSRSPTRHHDASRSPVDRRPRDMDNQYLSDQEGELLMLPRAKRGRSAECLHTTRNSVRHYKSLPPKMPLFENGTYWNLYSELQPSLDRARSASTNCLKPDTSLHSPEQERYKRKTSQHCVICAGDHFYLSDTSFSRKGRQLPQVPTRSGSTDFPLSVFAANLVVEERTRQMKMKMHRYNQTTGCGSSQELEHEQYTQYNIQTDQYRSCDNVSAKSSDSDVSDVSAISRTSSASRLSSTSFMSEQSEHPRGRISTFTPKMQGGRMGTSGRIITKSTSVSGEVYKLEQNDGSQSDTAVGTVGTGGKKRRSSLSAKVVAMVSRRSRSTSQLSQTETGNKKLKSTIQRSTETGMAAEMRSRMVRQPSRESTDGSINSYSSEGNLIFPGVRLGADSQFSDFLDGLGPAQLVGRQTLATPAIGDIQIGMVDKKGQLEVEVIRARGLIQKPGSKSTPAPYVKVYLLENGACVAKKKTRIARKTLDPLYQQTLVFDENSHGKVLQVIVWGDYGRMDHKCFMGVAQILLEELDLSSVVIGWYKLFPPSSLVDPTLTPLTRRASQSSLESSTGPPCIRS</sequence>
<reference evidence="14" key="2">
    <citation type="submission" date="2025-09" db="UniProtKB">
        <authorList>
            <consortium name="Ensembl"/>
        </authorList>
    </citation>
    <scope>IDENTIFICATION</scope>
</reference>
<dbReference type="FunFam" id="2.30.42.10:FF:000003">
    <property type="entry name" value="Regulating synaptic membrane exocytosis protein 1, putative"/>
    <property type="match status" value="1"/>
</dbReference>
<dbReference type="GO" id="GO:1903861">
    <property type="term" value="P:positive regulation of dendrite extension"/>
    <property type="evidence" value="ECO:0007669"/>
    <property type="project" value="Ensembl"/>
</dbReference>
<dbReference type="GO" id="GO:0008270">
    <property type="term" value="F:zinc ion binding"/>
    <property type="evidence" value="ECO:0007669"/>
    <property type="project" value="UniProtKB-KW"/>
</dbReference>
<feature type="compositionally biased region" description="Basic residues" evidence="10">
    <location>
        <begin position="291"/>
        <end position="302"/>
    </location>
</feature>
<dbReference type="InterPro" id="IPR011011">
    <property type="entry name" value="Znf_FYVE_PHD"/>
</dbReference>
<dbReference type="GO" id="GO:0050806">
    <property type="term" value="P:positive regulation of synaptic transmission"/>
    <property type="evidence" value="ECO:0007669"/>
    <property type="project" value="TreeGrafter"/>
</dbReference>
<dbReference type="InterPro" id="IPR001478">
    <property type="entry name" value="PDZ"/>
</dbReference>
<keyword evidence="1" id="KW-0597">Phosphoprotein</keyword>
<dbReference type="Gene3D" id="2.30.42.10">
    <property type="match status" value="1"/>
</dbReference>
<feature type="compositionally biased region" description="Polar residues" evidence="10">
    <location>
        <begin position="328"/>
        <end position="337"/>
    </location>
</feature>
<evidence type="ECO:0000256" key="9">
    <source>
        <dbReference type="PROSITE-ProRule" id="PRU00091"/>
    </source>
</evidence>
<dbReference type="CDD" id="cd04031">
    <property type="entry name" value="C2A_RIM1alpha"/>
    <property type="match status" value="1"/>
</dbReference>
<dbReference type="Ensembl" id="ENSLLTT00000025531.1">
    <property type="protein sequence ID" value="ENSLLTP00000024633.1"/>
    <property type="gene ID" value="ENSLLTG00000018028.1"/>
</dbReference>
<evidence type="ECO:0000313" key="14">
    <source>
        <dbReference type="Ensembl" id="ENSLLTP00000024633.1"/>
    </source>
</evidence>
<feature type="compositionally biased region" description="Polar residues" evidence="10">
    <location>
        <begin position="829"/>
        <end position="838"/>
    </location>
</feature>
<dbReference type="GO" id="GO:0042391">
    <property type="term" value="P:regulation of membrane potential"/>
    <property type="evidence" value="ECO:0007669"/>
    <property type="project" value="TreeGrafter"/>
</dbReference>
<feature type="domain" description="PDZ" evidence="12">
    <location>
        <begin position="523"/>
        <end position="609"/>
    </location>
</feature>
<dbReference type="GO" id="GO:0031267">
    <property type="term" value="F:small GTPase binding"/>
    <property type="evidence" value="ECO:0007669"/>
    <property type="project" value="InterPro"/>
</dbReference>
<dbReference type="PROSITE" id="PS50106">
    <property type="entry name" value="PDZ"/>
    <property type="match status" value="1"/>
</dbReference>
<feature type="compositionally biased region" description="Basic and acidic residues" evidence="10">
    <location>
        <begin position="886"/>
        <end position="903"/>
    </location>
</feature>
<feature type="domain" description="C2" evidence="11">
    <location>
        <begin position="1294"/>
        <end position="1412"/>
    </location>
</feature>
<dbReference type="PANTHER" id="PTHR12157:SF18">
    <property type="entry name" value="REGULATING SYNAPTIC MEMBRANE EXOCYTOSIS PROTEIN 1"/>
    <property type="match status" value="1"/>
</dbReference>
<evidence type="ECO:0000259" key="12">
    <source>
        <dbReference type="PROSITE" id="PS50106"/>
    </source>
</evidence>
<feature type="compositionally biased region" description="Polar residues" evidence="10">
    <location>
        <begin position="415"/>
        <end position="427"/>
    </location>
</feature>
<dbReference type="FunFam" id="3.30.40.10:FF:000546">
    <property type="entry name" value="Regulating synaptic membrane exocytosis 1"/>
    <property type="match status" value="1"/>
</dbReference>
<evidence type="ECO:0000256" key="10">
    <source>
        <dbReference type="SAM" id="MobiDB-lite"/>
    </source>
</evidence>
<dbReference type="InterPro" id="IPR054386">
    <property type="entry name" value="RIM_Znf"/>
</dbReference>
<dbReference type="InterPro" id="IPR039032">
    <property type="entry name" value="Rim-like"/>
</dbReference>
<reference evidence="14" key="1">
    <citation type="submission" date="2025-08" db="UniProtKB">
        <authorList>
            <consortium name="Ensembl"/>
        </authorList>
    </citation>
    <scope>IDENTIFICATION</scope>
</reference>